<sequence>MRTFSSTFFKGLMKWPGVYVVCRRSHFGQTHCPPQVT</sequence>
<organism evidence="1">
    <name type="scientific">Anguilla anguilla</name>
    <name type="common">European freshwater eel</name>
    <name type="synonym">Muraena anguilla</name>
    <dbReference type="NCBI Taxonomy" id="7936"/>
    <lineage>
        <taxon>Eukaryota</taxon>
        <taxon>Metazoa</taxon>
        <taxon>Chordata</taxon>
        <taxon>Craniata</taxon>
        <taxon>Vertebrata</taxon>
        <taxon>Euteleostomi</taxon>
        <taxon>Actinopterygii</taxon>
        <taxon>Neopterygii</taxon>
        <taxon>Teleostei</taxon>
        <taxon>Anguilliformes</taxon>
        <taxon>Anguillidae</taxon>
        <taxon>Anguilla</taxon>
    </lineage>
</organism>
<name>A0A0E9XYI6_ANGAN</name>
<reference evidence="1" key="1">
    <citation type="submission" date="2014-11" db="EMBL/GenBank/DDBJ databases">
        <authorList>
            <person name="Amaro Gonzalez C."/>
        </authorList>
    </citation>
    <scope>NUCLEOTIDE SEQUENCE</scope>
</reference>
<dbReference type="EMBL" id="GBXM01001086">
    <property type="protein sequence ID" value="JAI07492.1"/>
    <property type="molecule type" value="Transcribed_RNA"/>
</dbReference>
<accession>A0A0E9XYI6</accession>
<dbReference type="AlphaFoldDB" id="A0A0E9XYI6"/>
<evidence type="ECO:0000313" key="1">
    <source>
        <dbReference type="EMBL" id="JAI07492.1"/>
    </source>
</evidence>
<protein>
    <submittedName>
        <fullName evidence="1">Uncharacterized protein</fullName>
    </submittedName>
</protein>
<reference evidence="1" key="2">
    <citation type="journal article" date="2015" name="Fish Shellfish Immunol.">
        <title>Early steps in the European eel (Anguilla anguilla)-Vibrio vulnificus interaction in the gills: Role of the RtxA13 toxin.</title>
        <authorList>
            <person name="Callol A."/>
            <person name="Pajuelo D."/>
            <person name="Ebbesson L."/>
            <person name="Teles M."/>
            <person name="MacKenzie S."/>
            <person name="Amaro C."/>
        </authorList>
    </citation>
    <scope>NUCLEOTIDE SEQUENCE</scope>
</reference>
<proteinExistence type="predicted"/>